<dbReference type="EMBL" id="JBIMSO010000051">
    <property type="protein sequence ID" value="MFH5209228.1"/>
    <property type="molecule type" value="Genomic_DNA"/>
</dbReference>
<evidence type="ECO:0000313" key="5">
    <source>
        <dbReference type="Proteomes" id="UP001609176"/>
    </source>
</evidence>
<proteinExistence type="predicted"/>
<dbReference type="Proteomes" id="UP001609175">
    <property type="component" value="Unassembled WGS sequence"/>
</dbReference>
<evidence type="ECO:0000313" key="4">
    <source>
        <dbReference type="Proteomes" id="UP001609175"/>
    </source>
</evidence>
<dbReference type="Proteomes" id="UP001609176">
    <property type="component" value="Unassembled WGS sequence"/>
</dbReference>
<dbReference type="RefSeq" id="WP_395114930.1">
    <property type="nucleotide sequence ID" value="NZ_JBIMSN010000126.1"/>
</dbReference>
<evidence type="ECO:0000313" key="6">
    <source>
        <dbReference type="Proteomes" id="UP001609219"/>
    </source>
</evidence>
<evidence type="ECO:0000313" key="3">
    <source>
        <dbReference type="EMBL" id="MFH5242237.1"/>
    </source>
</evidence>
<protein>
    <submittedName>
        <fullName evidence="3">Uncharacterized protein</fullName>
    </submittedName>
</protein>
<reference evidence="4 5" key="1">
    <citation type="submission" date="2024-10" db="EMBL/GenBank/DDBJ databases">
        <authorList>
            <person name="Riesco R."/>
        </authorList>
    </citation>
    <scope>NUCLEOTIDE SEQUENCE [LARGE SCALE GENOMIC DNA]</scope>
    <source>
        <strain evidence="3 5">NCIMB 15448</strain>
        <strain evidence="1 4">NCIMB 15449</strain>
        <strain evidence="2 6">NCIMB 15450</strain>
    </source>
</reference>
<name>A0ABW7KMV7_9NOCA</name>
<evidence type="ECO:0000313" key="2">
    <source>
        <dbReference type="EMBL" id="MFH5231928.1"/>
    </source>
</evidence>
<organism evidence="3 5">
    <name type="scientific">Antrihabitans spumae</name>
    <dbReference type="NCBI Taxonomy" id="3373370"/>
    <lineage>
        <taxon>Bacteria</taxon>
        <taxon>Bacillati</taxon>
        <taxon>Actinomycetota</taxon>
        <taxon>Actinomycetes</taxon>
        <taxon>Mycobacteriales</taxon>
        <taxon>Nocardiaceae</taxon>
        <taxon>Antrihabitans</taxon>
    </lineage>
</organism>
<accession>A0ABW7KMV7</accession>
<sequence>MRQRKNTARHRPAEGRRTLAQIVADQMLTEAQVQTIVDERAIWGRPSGVTA</sequence>
<evidence type="ECO:0000313" key="1">
    <source>
        <dbReference type="EMBL" id="MFH5209228.1"/>
    </source>
</evidence>
<dbReference type="EMBL" id="JBIMSP010000012">
    <property type="protein sequence ID" value="MFH5242237.1"/>
    <property type="molecule type" value="Genomic_DNA"/>
</dbReference>
<comment type="caution">
    <text evidence="3">The sequence shown here is derived from an EMBL/GenBank/DDBJ whole genome shotgun (WGS) entry which is preliminary data.</text>
</comment>
<dbReference type="EMBL" id="JBIMSN010000126">
    <property type="protein sequence ID" value="MFH5231928.1"/>
    <property type="molecule type" value="Genomic_DNA"/>
</dbReference>
<gene>
    <name evidence="3" type="ORF">ACHIPV_10120</name>
    <name evidence="1" type="ORF">ACHIPZ_13640</name>
    <name evidence="2" type="ORF">ACHIRB_25645</name>
</gene>
<dbReference type="Proteomes" id="UP001609219">
    <property type="component" value="Unassembled WGS sequence"/>
</dbReference>
<keyword evidence="6" id="KW-1185">Reference proteome</keyword>